<reference evidence="1 2" key="1">
    <citation type="journal article" date="2019" name="Int. J. Syst. Evol. Microbiol.">
        <title>The Global Catalogue of Microorganisms (GCM) 10K type strain sequencing project: providing services to taxonomists for standard genome sequencing and annotation.</title>
        <authorList>
            <consortium name="The Broad Institute Genomics Platform"/>
            <consortium name="The Broad Institute Genome Sequencing Center for Infectious Disease"/>
            <person name="Wu L."/>
            <person name="Ma J."/>
        </authorList>
    </citation>
    <scope>NUCLEOTIDE SEQUENCE [LARGE SCALE GENOMIC DNA]</scope>
    <source>
        <strain evidence="1 2">JCM 6922</strain>
    </source>
</reference>
<name>A0ABN3JZ03_9ACTN</name>
<keyword evidence="2" id="KW-1185">Reference proteome</keyword>
<evidence type="ECO:0000313" key="2">
    <source>
        <dbReference type="Proteomes" id="UP001500460"/>
    </source>
</evidence>
<accession>A0ABN3JZ03</accession>
<sequence>MQISNAWFGKEDRTVTEEFLSPKQVAAEYPMLGTPSALAERRWRGEGPAYIKTGKGRAGRIFYRRSAIEKFLTECTVTPRRAA</sequence>
<dbReference type="Proteomes" id="UP001500460">
    <property type="component" value="Unassembled WGS sequence"/>
</dbReference>
<protein>
    <recommendedName>
        <fullName evidence="3">Helix-turn-helix domain-containing protein</fullName>
    </recommendedName>
</protein>
<evidence type="ECO:0000313" key="1">
    <source>
        <dbReference type="EMBL" id="GAA2441545.1"/>
    </source>
</evidence>
<proteinExistence type="predicted"/>
<evidence type="ECO:0008006" key="3">
    <source>
        <dbReference type="Google" id="ProtNLM"/>
    </source>
</evidence>
<gene>
    <name evidence="1" type="ORF">GCM10010421_35320</name>
</gene>
<organism evidence="1 2">
    <name type="scientific">Streptomyces glaucus</name>
    <dbReference type="NCBI Taxonomy" id="284029"/>
    <lineage>
        <taxon>Bacteria</taxon>
        <taxon>Bacillati</taxon>
        <taxon>Actinomycetota</taxon>
        <taxon>Actinomycetes</taxon>
        <taxon>Kitasatosporales</taxon>
        <taxon>Streptomycetaceae</taxon>
        <taxon>Streptomyces</taxon>
    </lineage>
</organism>
<dbReference type="EMBL" id="BAAATK010000021">
    <property type="protein sequence ID" value="GAA2441545.1"/>
    <property type="molecule type" value="Genomic_DNA"/>
</dbReference>
<comment type="caution">
    <text evidence="1">The sequence shown here is derived from an EMBL/GenBank/DDBJ whole genome shotgun (WGS) entry which is preliminary data.</text>
</comment>